<sequence length="191" mass="20911">MKINFQKTTVNRLRMSGAVLMAAFTIGGLSSCDNEDDEPIVDTVSQQDMNFAISASQQANAQISFGQLALENGEDDSVLEYAQLIADSNIESKAELEALADGKDLQISDGITTEIQARYDELAALQGEEFDKEFINFQIDLLNNSMSMYENQIDNGENFTISGYAEKNLAIVKDHKAEAILVKAEIGLEGL</sequence>
<dbReference type="Pfam" id="PF13628">
    <property type="entry name" value="DUF4142"/>
    <property type="match status" value="1"/>
</dbReference>
<evidence type="ECO:0000313" key="3">
    <source>
        <dbReference type="Proteomes" id="UP000185221"/>
    </source>
</evidence>
<gene>
    <name evidence="2" type="ORF">SAMN05444394_3617</name>
</gene>
<dbReference type="OrthoDB" id="883203at2"/>
<name>A0A1N6H7G6_9BACT</name>
<dbReference type="PROSITE" id="PS51257">
    <property type="entry name" value="PROKAR_LIPOPROTEIN"/>
    <property type="match status" value="1"/>
</dbReference>
<keyword evidence="3" id="KW-1185">Reference proteome</keyword>
<accession>A0A1N6H7G6</accession>
<feature type="domain" description="DUF4142" evidence="1">
    <location>
        <begin position="47"/>
        <end position="179"/>
    </location>
</feature>
<evidence type="ECO:0000313" key="2">
    <source>
        <dbReference type="EMBL" id="SIO15702.1"/>
    </source>
</evidence>
<dbReference type="PANTHER" id="PTHR38593:SF1">
    <property type="entry name" value="BLR2558 PROTEIN"/>
    <property type="match status" value="1"/>
</dbReference>
<dbReference type="InterPro" id="IPR012347">
    <property type="entry name" value="Ferritin-like"/>
</dbReference>
<reference evidence="3" key="1">
    <citation type="submission" date="2016-11" db="EMBL/GenBank/DDBJ databases">
        <authorList>
            <person name="Varghese N."/>
            <person name="Submissions S."/>
        </authorList>
    </citation>
    <scope>NUCLEOTIDE SEQUENCE [LARGE SCALE GENOMIC DNA]</scope>
    <source>
        <strain evidence="3">DSM 15292</strain>
    </source>
</reference>
<proteinExistence type="predicted"/>
<dbReference type="Proteomes" id="UP000185221">
    <property type="component" value="Unassembled WGS sequence"/>
</dbReference>
<evidence type="ECO:0000259" key="1">
    <source>
        <dbReference type="Pfam" id="PF13628"/>
    </source>
</evidence>
<dbReference type="PANTHER" id="PTHR38593">
    <property type="entry name" value="BLR2558 PROTEIN"/>
    <property type="match status" value="1"/>
</dbReference>
<dbReference type="Gene3D" id="1.20.1260.10">
    <property type="match status" value="1"/>
</dbReference>
<dbReference type="AlphaFoldDB" id="A0A1N6H7G6"/>
<dbReference type="RefSeq" id="WP_084561062.1">
    <property type="nucleotide sequence ID" value="NZ_FSRC01000003.1"/>
</dbReference>
<dbReference type="EMBL" id="FSRC01000003">
    <property type="protein sequence ID" value="SIO15702.1"/>
    <property type="molecule type" value="Genomic_DNA"/>
</dbReference>
<organism evidence="2 3">
    <name type="scientific">Algoriphagus halophilus</name>
    <dbReference type="NCBI Taxonomy" id="226505"/>
    <lineage>
        <taxon>Bacteria</taxon>
        <taxon>Pseudomonadati</taxon>
        <taxon>Bacteroidota</taxon>
        <taxon>Cytophagia</taxon>
        <taxon>Cytophagales</taxon>
        <taxon>Cyclobacteriaceae</taxon>
        <taxon>Algoriphagus</taxon>
    </lineage>
</organism>
<protein>
    <submittedName>
        <fullName evidence="2">Putative membrane protein</fullName>
    </submittedName>
</protein>
<dbReference type="InterPro" id="IPR025419">
    <property type="entry name" value="DUF4142"/>
</dbReference>